<dbReference type="AlphaFoldDB" id="A0A6L5X822"/>
<feature type="domain" description="Outer membrane protein beta-barrel" evidence="2">
    <location>
        <begin position="35"/>
        <end position="223"/>
    </location>
</feature>
<accession>A0A6L5X822</accession>
<name>A0A6L5X822_9BACT</name>
<organism evidence="3 4">
    <name type="scientific">Sodaliphilus pleomorphus</name>
    <dbReference type="NCBI Taxonomy" id="2606626"/>
    <lineage>
        <taxon>Bacteria</taxon>
        <taxon>Pseudomonadati</taxon>
        <taxon>Bacteroidota</taxon>
        <taxon>Bacteroidia</taxon>
        <taxon>Bacteroidales</taxon>
        <taxon>Muribaculaceae</taxon>
        <taxon>Sodaliphilus</taxon>
    </lineage>
</organism>
<proteinExistence type="predicted"/>
<reference evidence="3 4" key="1">
    <citation type="submission" date="2019-08" db="EMBL/GenBank/DDBJ databases">
        <title>In-depth cultivation of the pig gut microbiome towards novel bacterial diversity and tailored functional studies.</title>
        <authorList>
            <person name="Wylensek D."/>
            <person name="Hitch T.C.A."/>
            <person name="Clavel T."/>
        </authorList>
    </citation>
    <scope>NUCLEOTIDE SEQUENCE [LARGE SCALE GENOMIC DNA]</scope>
    <source>
        <strain evidence="3 4">Oil-RF-744-WCA-WT-10</strain>
    </source>
</reference>
<gene>
    <name evidence="3" type="ORF">FYJ29_01345</name>
</gene>
<protein>
    <submittedName>
        <fullName evidence="3">PorT family protein</fullName>
    </submittedName>
</protein>
<evidence type="ECO:0000256" key="1">
    <source>
        <dbReference type="ARBA" id="ARBA00022729"/>
    </source>
</evidence>
<keyword evidence="4" id="KW-1185">Reference proteome</keyword>
<dbReference type="Proteomes" id="UP000483362">
    <property type="component" value="Unassembled WGS sequence"/>
</dbReference>
<comment type="caution">
    <text evidence="3">The sequence shown here is derived from an EMBL/GenBank/DDBJ whole genome shotgun (WGS) entry which is preliminary data.</text>
</comment>
<keyword evidence="1" id="KW-0732">Signal</keyword>
<dbReference type="Pfam" id="PF13505">
    <property type="entry name" value="OMP_b-brl"/>
    <property type="match status" value="1"/>
</dbReference>
<dbReference type="EMBL" id="VULT01000002">
    <property type="protein sequence ID" value="MSS16421.1"/>
    <property type="molecule type" value="Genomic_DNA"/>
</dbReference>
<evidence type="ECO:0000313" key="3">
    <source>
        <dbReference type="EMBL" id="MSS16421.1"/>
    </source>
</evidence>
<dbReference type="InterPro" id="IPR027385">
    <property type="entry name" value="Beta-barrel_OMP"/>
</dbReference>
<sequence length="223" mass="25626">MKKNRAGRCKIHVDMVFLQSKQHHSTMRIKRTILLAVLLTAIATGAQNKRWENNFYLSTGFTNSYYGSDGDVAAWHLGYGLNYYFNDRWSVMPGIAWRAKYGLGYDGESSAECQWIDVPLLTQYHLGLKGQSRYGFVFEAGPVLSFLASNDYYYNDAIPTDPVNGAPEYKHFDLGLEPAVYFELKHWRWGLKYHVGLLNTKRLPGATDSYHYQDVTLVVNFHF</sequence>
<evidence type="ECO:0000313" key="4">
    <source>
        <dbReference type="Proteomes" id="UP000483362"/>
    </source>
</evidence>
<evidence type="ECO:0000259" key="2">
    <source>
        <dbReference type="Pfam" id="PF13505"/>
    </source>
</evidence>